<evidence type="ECO:0000313" key="3">
    <source>
        <dbReference type="Proteomes" id="UP001158576"/>
    </source>
</evidence>
<accession>A0ABN7SSZ2</accession>
<feature type="transmembrane region" description="Helical" evidence="1">
    <location>
        <begin position="12"/>
        <end position="34"/>
    </location>
</feature>
<protein>
    <submittedName>
        <fullName evidence="2">Oidioi.mRNA.OKI2018_I69.chr1.g1930.t1.cds</fullName>
    </submittedName>
</protein>
<proteinExistence type="predicted"/>
<keyword evidence="1" id="KW-0812">Transmembrane</keyword>
<organism evidence="2 3">
    <name type="scientific">Oikopleura dioica</name>
    <name type="common">Tunicate</name>
    <dbReference type="NCBI Taxonomy" id="34765"/>
    <lineage>
        <taxon>Eukaryota</taxon>
        <taxon>Metazoa</taxon>
        <taxon>Chordata</taxon>
        <taxon>Tunicata</taxon>
        <taxon>Appendicularia</taxon>
        <taxon>Copelata</taxon>
        <taxon>Oikopleuridae</taxon>
        <taxon>Oikopleura</taxon>
    </lineage>
</organism>
<gene>
    <name evidence="2" type="ORF">OKIOD_LOCUS10695</name>
</gene>
<reference evidence="2 3" key="1">
    <citation type="submission" date="2021-04" db="EMBL/GenBank/DDBJ databases">
        <authorList>
            <person name="Bliznina A."/>
        </authorList>
    </citation>
    <scope>NUCLEOTIDE SEQUENCE [LARGE SCALE GENOMIC DNA]</scope>
</reference>
<sequence length="208" mass="22905">MLKPLSHELRRRAVEISLGFLALYVAVDIGVQLYNRIYAAKKKVIAEISVHEDVLDEAQADSTSVDPAFDTGFEDGPSSPEPNSTFEEIESIRNLQTGVQITGFSILGEDQTIGSMESFSEEEPTDVLIHFEPSLVEASLPVAQEEEPTSPILAITDVEEEYIEASLSEISSIPETDNDNSSITSTDEHFLSCSEYEYFSACSDIEVE</sequence>
<name>A0ABN7SSZ2_OIKDI</name>
<dbReference type="EMBL" id="OU015566">
    <property type="protein sequence ID" value="CAG5105217.1"/>
    <property type="molecule type" value="Genomic_DNA"/>
</dbReference>
<keyword evidence="1" id="KW-1133">Transmembrane helix</keyword>
<keyword evidence="3" id="KW-1185">Reference proteome</keyword>
<evidence type="ECO:0000313" key="2">
    <source>
        <dbReference type="EMBL" id="CAG5105217.1"/>
    </source>
</evidence>
<dbReference type="Proteomes" id="UP001158576">
    <property type="component" value="Chromosome 1"/>
</dbReference>
<keyword evidence="1" id="KW-0472">Membrane</keyword>
<evidence type="ECO:0000256" key="1">
    <source>
        <dbReference type="SAM" id="Phobius"/>
    </source>
</evidence>